<protein>
    <submittedName>
        <fullName evidence="1">Uncharacterized protein</fullName>
    </submittedName>
</protein>
<evidence type="ECO:0000313" key="1">
    <source>
        <dbReference type="EMBL" id="GAN33381.1"/>
    </source>
</evidence>
<dbReference type="RefSeq" id="WP_052563432.1">
    <property type="nucleotide sequence ID" value="NZ_BAFN01000001.1"/>
</dbReference>
<gene>
    <name evidence="1" type="ORF">BROSI_A1901</name>
</gene>
<dbReference type="Proteomes" id="UP000032309">
    <property type="component" value="Unassembled WGS sequence"/>
</dbReference>
<name>A0ABQ0JXF0_9BACT</name>
<sequence length="61" mass="7401">MVKQLKEIKIELPSDLIEIISNKEIMAMLPDKALSKAEYYWSRCKEKEFEEKYEELKRCME</sequence>
<reference evidence="2" key="1">
    <citation type="journal article" date="2015" name="Genome Announc.">
        <title>Draft Genome Sequence of an Anaerobic Ammonium-Oxidizing Bacterium, "Candidatus Brocadia sinica".</title>
        <authorList>
            <person name="Oshiki M."/>
            <person name="Shinyako-Hata K."/>
            <person name="Satoh H."/>
            <person name="Okabe S."/>
        </authorList>
    </citation>
    <scope>NUCLEOTIDE SEQUENCE [LARGE SCALE GENOMIC DNA]</scope>
    <source>
        <strain evidence="2">JPN1</strain>
    </source>
</reference>
<evidence type="ECO:0000313" key="2">
    <source>
        <dbReference type="Proteomes" id="UP000032309"/>
    </source>
</evidence>
<dbReference type="EMBL" id="BAFN01000001">
    <property type="protein sequence ID" value="GAN33381.1"/>
    <property type="molecule type" value="Genomic_DNA"/>
</dbReference>
<proteinExistence type="predicted"/>
<comment type="caution">
    <text evidence="1">The sequence shown here is derived from an EMBL/GenBank/DDBJ whole genome shotgun (WGS) entry which is preliminary data.</text>
</comment>
<keyword evidence="2" id="KW-1185">Reference proteome</keyword>
<organism evidence="1 2">
    <name type="scientific">Candidatus Brocadia sinica JPN1</name>
    <dbReference type="NCBI Taxonomy" id="1197129"/>
    <lineage>
        <taxon>Bacteria</taxon>
        <taxon>Pseudomonadati</taxon>
        <taxon>Planctomycetota</taxon>
        <taxon>Candidatus Brocadiia</taxon>
        <taxon>Candidatus Brocadiales</taxon>
        <taxon>Candidatus Brocadiaceae</taxon>
        <taxon>Candidatus Brocadia</taxon>
    </lineage>
</organism>
<accession>A0ABQ0JXF0</accession>